<name>A0ABU0ZZA8_9FLAO</name>
<dbReference type="Pfam" id="PF20154">
    <property type="entry name" value="LNT_N"/>
    <property type="match status" value="1"/>
</dbReference>
<comment type="similarity">
    <text evidence="2 9">Belongs to the CN hydrolase family. Apolipoprotein N-acyltransferase subfamily.</text>
</comment>
<keyword evidence="12" id="KW-1185">Reference proteome</keyword>
<keyword evidence="5 9" id="KW-0812">Transmembrane</keyword>
<evidence type="ECO:0000256" key="5">
    <source>
        <dbReference type="ARBA" id="ARBA00022692"/>
    </source>
</evidence>
<feature type="transmembrane region" description="Helical" evidence="9">
    <location>
        <begin position="506"/>
        <end position="524"/>
    </location>
</feature>
<keyword evidence="7 9" id="KW-0472">Membrane</keyword>
<dbReference type="InterPro" id="IPR045378">
    <property type="entry name" value="LNT_N"/>
</dbReference>
<dbReference type="InterPro" id="IPR003010">
    <property type="entry name" value="C-N_Hydrolase"/>
</dbReference>
<dbReference type="PANTHER" id="PTHR38686:SF1">
    <property type="entry name" value="APOLIPOPROTEIN N-ACYLTRANSFERASE"/>
    <property type="match status" value="1"/>
</dbReference>
<dbReference type="PROSITE" id="PS50263">
    <property type="entry name" value="CN_HYDROLASE"/>
    <property type="match status" value="1"/>
</dbReference>
<reference evidence="11 12" key="1">
    <citation type="submission" date="2023-08" db="EMBL/GenBank/DDBJ databases">
        <title>Mesonia sp. MT50, isolated from deep-sea sediment of the Mariana Trench.</title>
        <authorList>
            <person name="Fu H."/>
        </authorList>
    </citation>
    <scope>NUCLEOTIDE SEQUENCE [LARGE SCALE GENOMIC DNA]</scope>
    <source>
        <strain evidence="11 12">MT50</strain>
    </source>
</reference>
<dbReference type="PANTHER" id="PTHR38686">
    <property type="entry name" value="APOLIPOPROTEIN N-ACYLTRANSFERASE"/>
    <property type="match status" value="1"/>
</dbReference>
<dbReference type="RefSeq" id="WP_308863439.1">
    <property type="nucleotide sequence ID" value="NZ_JAVHUL010000007.1"/>
</dbReference>
<keyword evidence="8 9" id="KW-0012">Acyltransferase</keyword>
<comment type="subcellular location">
    <subcellularLocation>
        <location evidence="1 9">Cell membrane</location>
        <topology evidence="1 9">Multi-pass membrane protein</topology>
    </subcellularLocation>
</comment>
<evidence type="ECO:0000256" key="8">
    <source>
        <dbReference type="ARBA" id="ARBA00023315"/>
    </source>
</evidence>
<evidence type="ECO:0000313" key="12">
    <source>
        <dbReference type="Proteomes" id="UP001230915"/>
    </source>
</evidence>
<evidence type="ECO:0000259" key="10">
    <source>
        <dbReference type="PROSITE" id="PS50263"/>
    </source>
</evidence>
<accession>A0ABU0ZZA8</accession>
<feature type="transmembrane region" description="Helical" evidence="9">
    <location>
        <begin position="81"/>
        <end position="99"/>
    </location>
</feature>
<dbReference type="InterPro" id="IPR004563">
    <property type="entry name" value="Apolipo_AcylTrfase"/>
</dbReference>
<dbReference type="NCBIfam" id="TIGR00546">
    <property type="entry name" value="lnt"/>
    <property type="match status" value="1"/>
</dbReference>
<dbReference type="CDD" id="cd07571">
    <property type="entry name" value="ALP_N-acyl_transferase"/>
    <property type="match status" value="1"/>
</dbReference>
<keyword evidence="3 9" id="KW-1003">Cell membrane</keyword>
<keyword evidence="6 9" id="KW-1133">Transmembrane helix</keyword>
<feature type="transmembrane region" description="Helical" evidence="9">
    <location>
        <begin position="12"/>
        <end position="38"/>
    </location>
</feature>
<comment type="catalytic activity">
    <reaction evidence="9">
        <text>N-terminal S-1,2-diacyl-sn-glyceryl-L-cysteinyl-[lipoprotein] + a glycerophospholipid = N-acyl-S-1,2-diacyl-sn-glyceryl-L-cysteinyl-[lipoprotein] + a 2-acyl-sn-glycero-3-phospholipid + H(+)</text>
        <dbReference type="Rhea" id="RHEA:48228"/>
        <dbReference type="Rhea" id="RHEA-COMP:14681"/>
        <dbReference type="Rhea" id="RHEA-COMP:14684"/>
        <dbReference type="ChEBI" id="CHEBI:15378"/>
        <dbReference type="ChEBI" id="CHEBI:136912"/>
        <dbReference type="ChEBI" id="CHEBI:140656"/>
        <dbReference type="ChEBI" id="CHEBI:140657"/>
        <dbReference type="ChEBI" id="CHEBI:140660"/>
        <dbReference type="EC" id="2.3.1.269"/>
    </reaction>
</comment>
<evidence type="ECO:0000256" key="6">
    <source>
        <dbReference type="ARBA" id="ARBA00022989"/>
    </source>
</evidence>
<evidence type="ECO:0000256" key="7">
    <source>
        <dbReference type="ARBA" id="ARBA00023136"/>
    </source>
</evidence>
<proteinExistence type="inferred from homology"/>
<evidence type="ECO:0000256" key="9">
    <source>
        <dbReference type="HAMAP-Rule" id="MF_01148"/>
    </source>
</evidence>
<protein>
    <recommendedName>
        <fullName evidence="9">Apolipoprotein N-acyltransferase</fullName>
        <shortName evidence="9">ALP N-acyltransferase</shortName>
        <ecNumber evidence="9">2.3.1.269</ecNumber>
    </recommendedName>
</protein>
<evidence type="ECO:0000256" key="4">
    <source>
        <dbReference type="ARBA" id="ARBA00022679"/>
    </source>
</evidence>
<keyword evidence="4 9" id="KW-0808">Transferase</keyword>
<comment type="function">
    <text evidence="9">Catalyzes the phospholipid dependent N-acylation of the N-terminal cysteine of apolipoprotein, the last step in lipoprotein maturation.</text>
</comment>
<evidence type="ECO:0000256" key="3">
    <source>
        <dbReference type="ARBA" id="ARBA00022475"/>
    </source>
</evidence>
<dbReference type="HAMAP" id="MF_01148">
    <property type="entry name" value="Lnt"/>
    <property type="match status" value="1"/>
</dbReference>
<dbReference type="EMBL" id="JAVHUL010000007">
    <property type="protein sequence ID" value="MDQ7916789.1"/>
    <property type="molecule type" value="Genomic_DNA"/>
</dbReference>
<dbReference type="Pfam" id="PF00795">
    <property type="entry name" value="CN_hydrolase"/>
    <property type="match status" value="1"/>
</dbReference>
<sequence length="530" mass="61202">MIKKLIASGLSGILLALAWPTYGFPLLLFIAFIPLLWLEYDIRQAEEKKGGLQVFLYSYLTFFIWNFVTTSWLYYSTPFGMWFAVAVNSLLMSFIFLIYHFLAKRVPFHISAIFLTSLWISFENLHLQWEFSWPWLNLGNAFSEYYHWIQWYEFTGTFGGTLWVWILNFIIFKSVLLYLQHKDTAILRGVAIKALLLIGVPIGISYYMFYQLSYEDEPQLETLILQPNINPYTEKYNTNDRSIGEVLNRLTQEKISPTTELVLAPETVFADGTELSQWDFSFGKNLSLKTINGHPQANFLGGISFYEKITSEENVQKQTNFVKEGLWYNDYNSAFMVNAKDEDQIYHKSKLVVGVENFPYQSVLKPILGDAMIDLGGTVAMKTTQKDREVFNTLQNHRIAPIICYESVYGEYVTGYVRNEAQVLAIITNDAWWGNTQGHQQHLSYARLRAIENRRSVVRSANTGISAAINPKGEIIESLGYEKQGSLLVNVPIVKKITFYVKYGDYIARISLFMLIFVLLFAYTRRRGEV</sequence>
<evidence type="ECO:0000313" key="11">
    <source>
        <dbReference type="EMBL" id="MDQ7916789.1"/>
    </source>
</evidence>
<dbReference type="InterPro" id="IPR036526">
    <property type="entry name" value="C-N_Hydrolase_sf"/>
</dbReference>
<dbReference type="Gene3D" id="3.60.110.10">
    <property type="entry name" value="Carbon-nitrogen hydrolase"/>
    <property type="match status" value="1"/>
</dbReference>
<organism evidence="11 12">
    <name type="scientific">Mesonia profundi</name>
    <dbReference type="NCBI Taxonomy" id="3070998"/>
    <lineage>
        <taxon>Bacteria</taxon>
        <taxon>Pseudomonadati</taxon>
        <taxon>Bacteroidota</taxon>
        <taxon>Flavobacteriia</taxon>
        <taxon>Flavobacteriales</taxon>
        <taxon>Flavobacteriaceae</taxon>
        <taxon>Mesonia</taxon>
    </lineage>
</organism>
<feature type="transmembrane region" description="Helical" evidence="9">
    <location>
        <begin position="50"/>
        <end position="75"/>
    </location>
</feature>
<comment type="caution">
    <text evidence="11">The sequence shown here is derived from an EMBL/GenBank/DDBJ whole genome shotgun (WGS) entry which is preliminary data.</text>
</comment>
<evidence type="ECO:0000256" key="1">
    <source>
        <dbReference type="ARBA" id="ARBA00004651"/>
    </source>
</evidence>
<feature type="transmembrane region" description="Helical" evidence="9">
    <location>
        <begin position="106"/>
        <end position="122"/>
    </location>
</feature>
<feature type="transmembrane region" description="Helical" evidence="9">
    <location>
        <begin position="191"/>
        <end position="210"/>
    </location>
</feature>
<dbReference type="SUPFAM" id="SSF56317">
    <property type="entry name" value="Carbon-nitrogen hydrolase"/>
    <property type="match status" value="1"/>
</dbReference>
<comment type="pathway">
    <text evidence="9">Protein modification; lipoprotein biosynthesis (N-acyl transfer).</text>
</comment>
<evidence type="ECO:0000256" key="2">
    <source>
        <dbReference type="ARBA" id="ARBA00010065"/>
    </source>
</evidence>
<gene>
    <name evidence="9 11" type="primary">lnt</name>
    <name evidence="11" type="ORF">RBU60_04325</name>
</gene>
<feature type="domain" description="CN hydrolase" evidence="10">
    <location>
        <begin position="225"/>
        <end position="493"/>
    </location>
</feature>
<dbReference type="EC" id="2.3.1.269" evidence="9"/>
<dbReference type="Proteomes" id="UP001230915">
    <property type="component" value="Unassembled WGS sequence"/>
</dbReference>